<evidence type="ECO:0000259" key="7">
    <source>
        <dbReference type="Pfam" id="PF00171"/>
    </source>
</evidence>
<comment type="similarity">
    <text evidence="2 5">Belongs to the aldehyde dehydrogenase family.</text>
</comment>
<evidence type="ECO:0000256" key="4">
    <source>
        <dbReference type="PROSITE-ProRule" id="PRU10007"/>
    </source>
</evidence>
<dbReference type="PANTHER" id="PTHR43353:SF5">
    <property type="entry name" value="SUCCINATE-SEMIALDEHYDE DEHYDROGENASE, MITOCHONDRIAL"/>
    <property type="match status" value="1"/>
</dbReference>
<evidence type="ECO:0000256" key="5">
    <source>
        <dbReference type="RuleBase" id="RU003345"/>
    </source>
</evidence>
<dbReference type="RefSeq" id="XP_064770914.1">
    <property type="nucleotide sequence ID" value="XM_064911645.1"/>
</dbReference>
<sequence length="527" mass="55350">MQRLLASVPRCSNAGRRAVVGTSGIRSVSSAATRTLDALEKLKKGSLYKEAGIIGGEEVTLSKTFEVLDPATLQPVAQVPDLGLPELDRAISAASTAFSSFSTTTTAFERAAMLNRWHALVMANQDELAALITLENGKPLAEAKGEVAYAASFMSWFAGEAPRAYGDVLVPSVAGHRAITIKQPVGVVGILTPWNFPAAMITRKTAAAVAAGCSVVIKPDAETPLTAIALAKLALEAGIPPGVINVVPTKSALAEVGRTLCEDVRLRKLSFTGSTAVGQLLMAQSASSLKKLSFELGGNAPFIVFEDVDIDAAVAAAVLCKFRGSGQTCVCANRMYVHASVYDEFVQKLTEVVKGFKLGSGFDAQTTHGPLIHARAIEKVERHVADAVAKGARVEVGGERASAEVGPHFYAPTIVSGATSEMAVAREETFGPLAAVFKFETEEEVVRQANESDVGLASYVFTKNIARVMRVAEKLEYGMVGVNTGIISDCAAPFGGVKFSGFGREGSKYGLDEYLTVKAVTIGGGGW</sequence>
<keyword evidence="9" id="KW-1185">Reference proteome</keyword>
<dbReference type="NCBIfam" id="TIGR01780">
    <property type="entry name" value="SSADH"/>
    <property type="match status" value="1"/>
</dbReference>
<dbReference type="EMBL" id="JBBJBU010000001">
    <property type="protein sequence ID" value="KAK7207881.1"/>
    <property type="molecule type" value="Genomic_DNA"/>
</dbReference>
<dbReference type="InterPro" id="IPR016162">
    <property type="entry name" value="Ald_DH_N"/>
</dbReference>
<dbReference type="InterPro" id="IPR010102">
    <property type="entry name" value="Succ_semiAld_DH"/>
</dbReference>
<gene>
    <name evidence="8" type="ORF">BZA70DRAFT_272422</name>
</gene>
<dbReference type="PANTHER" id="PTHR43353">
    <property type="entry name" value="SUCCINATE-SEMIALDEHYDE DEHYDROGENASE, MITOCHONDRIAL"/>
    <property type="match status" value="1"/>
</dbReference>
<dbReference type="InterPro" id="IPR015590">
    <property type="entry name" value="Aldehyde_DH_dom"/>
</dbReference>
<feature type="domain" description="Aldehyde dehydrogenase" evidence="7">
    <location>
        <begin position="63"/>
        <end position="520"/>
    </location>
</feature>
<comment type="catalytic activity">
    <reaction evidence="6">
        <text>succinate semialdehyde + NADP(+) + H2O = succinate + NADPH + 2 H(+)</text>
        <dbReference type="Rhea" id="RHEA:13213"/>
        <dbReference type="ChEBI" id="CHEBI:15377"/>
        <dbReference type="ChEBI" id="CHEBI:15378"/>
        <dbReference type="ChEBI" id="CHEBI:30031"/>
        <dbReference type="ChEBI" id="CHEBI:57706"/>
        <dbReference type="ChEBI" id="CHEBI:57783"/>
        <dbReference type="ChEBI" id="CHEBI:58349"/>
        <dbReference type="EC" id="1.2.1.16"/>
    </reaction>
</comment>
<dbReference type="Proteomes" id="UP001498771">
    <property type="component" value="Unassembled WGS sequence"/>
</dbReference>
<dbReference type="CDD" id="cd07103">
    <property type="entry name" value="ALDH_F5_SSADH_GabD"/>
    <property type="match status" value="1"/>
</dbReference>
<dbReference type="InterPro" id="IPR050740">
    <property type="entry name" value="Aldehyde_DH_Superfamily"/>
</dbReference>
<dbReference type="Gene3D" id="3.40.309.10">
    <property type="entry name" value="Aldehyde Dehydrogenase, Chain A, domain 2"/>
    <property type="match status" value="1"/>
</dbReference>
<dbReference type="GeneID" id="90037157"/>
<organism evidence="8 9">
    <name type="scientific">Myxozyma melibiosi</name>
    <dbReference type="NCBI Taxonomy" id="54550"/>
    <lineage>
        <taxon>Eukaryota</taxon>
        <taxon>Fungi</taxon>
        <taxon>Dikarya</taxon>
        <taxon>Ascomycota</taxon>
        <taxon>Saccharomycotina</taxon>
        <taxon>Lipomycetes</taxon>
        <taxon>Lipomycetales</taxon>
        <taxon>Lipomycetaceae</taxon>
        <taxon>Myxozyma</taxon>
    </lineage>
</organism>
<keyword evidence="3 5" id="KW-0560">Oxidoreductase</keyword>
<feature type="active site" evidence="4">
    <location>
        <position position="295"/>
    </location>
</feature>
<proteinExistence type="inferred from homology"/>
<dbReference type="Gene3D" id="3.40.605.10">
    <property type="entry name" value="Aldehyde Dehydrogenase, Chain A, domain 1"/>
    <property type="match status" value="1"/>
</dbReference>
<dbReference type="InterPro" id="IPR016163">
    <property type="entry name" value="Ald_DH_C"/>
</dbReference>
<dbReference type="PROSITE" id="PS00687">
    <property type="entry name" value="ALDEHYDE_DEHYDR_GLU"/>
    <property type="match status" value="1"/>
</dbReference>
<accession>A0ABR1FDF1</accession>
<name>A0ABR1FDF1_9ASCO</name>
<dbReference type="Pfam" id="PF00171">
    <property type="entry name" value="Aldedh"/>
    <property type="match status" value="1"/>
</dbReference>
<dbReference type="SUPFAM" id="SSF53720">
    <property type="entry name" value="ALDH-like"/>
    <property type="match status" value="1"/>
</dbReference>
<evidence type="ECO:0000313" key="8">
    <source>
        <dbReference type="EMBL" id="KAK7207881.1"/>
    </source>
</evidence>
<comment type="pathway">
    <text evidence="1 6">Amino-acid degradation; 4-aminobutanoate degradation.</text>
</comment>
<dbReference type="InterPro" id="IPR029510">
    <property type="entry name" value="Ald_DH_CS_GLU"/>
</dbReference>
<dbReference type="EC" id="1.2.1.16" evidence="6"/>
<reference evidence="8 9" key="1">
    <citation type="submission" date="2024-03" db="EMBL/GenBank/DDBJ databases">
        <title>Genome-scale model development and genomic sequencing of the oleaginous clade Lipomyces.</title>
        <authorList>
            <consortium name="Lawrence Berkeley National Laboratory"/>
            <person name="Czajka J.J."/>
            <person name="Han Y."/>
            <person name="Kim J."/>
            <person name="Mondo S.J."/>
            <person name="Hofstad B.A."/>
            <person name="Robles A."/>
            <person name="Haridas S."/>
            <person name="Riley R."/>
            <person name="LaButti K."/>
            <person name="Pangilinan J."/>
            <person name="Andreopoulos W."/>
            <person name="Lipzen A."/>
            <person name="Yan J."/>
            <person name="Wang M."/>
            <person name="Ng V."/>
            <person name="Grigoriev I.V."/>
            <person name="Spatafora J.W."/>
            <person name="Magnuson J.K."/>
            <person name="Baker S.E."/>
            <person name="Pomraning K.R."/>
        </authorList>
    </citation>
    <scope>NUCLEOTIDE SEQUENCE [LARGE SCALE GENOMIC DNA]</scope>
    <source>
        <strain evidence="8 9">Phaff 52-87</strain>
    </source>
</reference>
<comment type="catalytic activity">
    <reaction evidence="6">
        <text>succinate semialdehyde + NAD(+) + H2O = succinate + NADH + 2 H(+)</text>
        <dbReference type="Rhea" id="RHEA:13217"/>
        <dbReference type="ChEBI" id="CHEBI:15377"/>
        <dbReference type="ChEBI" id="CHEBI:15378"/>
        <dbReference type="ChEBI" id="CHEBI:30031"/>
        <dbReference type="ChEBI" id="CHEBI:57540"/>
        <dbReference type="ChEBI" id="CHEBI:57706"/>
        <dbReference type="ChEBI" id="CHEBI:57945"/>
        <dbReference type="EC" id="1.2.1.16"/>
    </reaction>
</comment>
<evidence type="ECO:0000313" key="9">
    <source>
        <dbReference type="Proteomes" id="UP001498771"/>
    </source>
</evidence>
<evidence type="ECO:0000256" key="3">
    <source>
        <dbReference type="ARBA" id="ARBA00023002"/>
    </source>
</evidence>
<comment type="caution">
    <text evidence="8">The sequence shown here is derived from an EMBL/GenBank/DDBJ whole genome shotgun (WGS) entry which is preliminary data.</text>
</comment>
<protein>
    <recommendedName>
        <fullName evidence="6">Succinate-semialdehyde dehydrogenase</fullName>
        <ecNumber evidence="6">1.2.1.16</ecNumber>
    </recommendedName>
</protein>
<evidence type="ECO:0000256" key="2">
    <source>
        <dbReference type="ARBA" id="ARBA00009986"/>
    </source>
</evidence>
<evidence type="ECO:0000256" key="1">
    <source>
        <dbReference type="ARBA" id="ARBA00005176"/>
    </source>
</evidence>
<evidence type="ECO:0000256" key="6">
    <source>
        <dbReference type="RuleBase" id="RU365091"/>
    </source>
</evidence>
<dbReference type="InterPro" id="IPR016161">
    <property type="entry name" value="Ald_DH/histidinol_DH"/>
</dbReference>